<accession>A0AA40E1N3</accession>
<dbReference type="EMBL" id="JAUKUA010000002">
    <property type="protein sequence ID" value="KAK0724654.1"/>
    <property type="molecule type" value="Genomic_DNA"/>
</dbReference>
<protein>
    <submittedName>
        <fullName evidence="1">Uncharacterized protein</fullName>
    </submittedName>
</protein>
<organism evidence="1 2">
    <name type="scientific">Lasiosphaeris hirsuta</name>
    <dbReference type="NCBI Taxonomy" id="260670"/>
    <lineage>
        <taxon>Eukaryota</taxon>
        <taxon>Fungi</taxon>
        <taxon>Dikarya</taxon>
        <taxon>Ascomycota</taxon>
        <taxon>Pezizomycotina</taxon>
        <taxon>Sordariomycetes</taxon>
        <taxon>Sordariomycetidae</taxon>
        <taxon>Sordariales</taxon>
        <taxon>Lasiosphaeriaceae</taxon>
        <taxon>Lasiosphaeris</taxon>
    </lineage>
</organism>
<dbReference type="Pfam" id="PF11578">
    <property type="entry name" value="DUF3237"/>
    <property type="match status" value="1"/>
</dbReference>
<evidence type="ECO:0000313" key="2">
    <source>
        <dbReference type="Proteomes" id="UP001172102"/>
    </source>
</evidence>
<sequence length="68" mass="7718">MWAGHPDTKTFPFGISSTYHTFQSGDPKYKHLQYKTFVGNGRFVVNENPRSITVESRISEVIPSNAQD</sequence>
<reference evidence="1" key="1">
    <citation type="submission" date="2023-06" db="EMBL/GenBank/DDBJ databases">
        <title>Genome-scale phylogeny and comparative genomics of the fungal order Sordariales.</title>
        <authorList>
            <consortium name="Lawrence Berkeley National Laboratory"/>
            <person name="Hensen N."/>
            <person name="Bonometti L."/>
            <person name="Westerberg I."/>
            <person name="Brannstrom I.O."/>
            <person name="Guillou S."/>
            <person name="Cros-Aarteil S."/>
            <person name="Calhoun S."/>
            <person name="Haridas S."/>
            <person name="Kuo A."/>
            <person name="Mondo S."/>
            <person name="Pangilinan J."/>
            <person name="Riley R."/>
            <person name="Labutti K."/>
            <person name="Andreopoulos B."/>
            <person name="Lipzen A."/>
            <person name="Chen C."/>
            <person name="Yanf M."/>
            <person name="Daum C."/>
            <person name="Ng V."/>
            <person name="Clum A."/>
            <person name="Steindorff A."/>
            <person name="Ohm R."/>
            <person name="Martin F."/>
            <person name="Silar P."/>
            <person name="Natvig D."/>
            <person name="Lalanne C."/>
            <person name="Gautier V."/>
            <person name="Ament-Velasquez S.L."/>
            <person name="Kruys A."/>
            <person name="Hutchinson M.I."/>
            <person name="Powell A.J."/>
            <person name="Barry K."/>
            <person name="Miller A.N."/>
            <person name="Grigoriev I.V."/>
            <person name="Debuchy R."/>
            <person name="Gladieux P."/>
            <person name="Thoren M.H."/>
            <person name="Johannesson H."/>
        </authorList>
    </citation>
    <scope>NUCLEOTIDE SEQUENCE</scope>
    <source>
        <strain evidence="1">SMH4607-1</strain>
    </source>
</reference>
<gene>
    <name evidence="1" type="ORF">B0H67DRAFT_568453</name>
</gene>
<evidence type="ECO:0000313" key="1">
    <source>
        <dbReference type="EMBL" id="KAK0724654.1"/>
    </source>
</evidence>
<keyword evidence="2" id="KW-1185">Reference proteome</keyword>
<name>A0AA40E1N3_9PEZI</name>
<proteinExistence type="predicted"/>
<dbReference type="AlphaFoldDB" id="A0AA40E1N3"/>
<dbReference type="Proteomes" id="UP001172102">
    <property type="component" value="Unassembled WGS sequence"/>
</dbReference>
<comment type="caution">
    <text evidence="1">The sequence shown here is derived from an EMBL/GenBank/DDBJ whole genome shotgun (WGS) entry which is preliminary data.</text>
</comment>